<organism evidence="2 3">
    <name type="scientific">Salinomyces thailandicus</name>
    <dbReference type="NCBI Taxonomy" id="706561"/>
    <lineage>
        <taxon>Eukaryota</taxon>
        <taxon>Fungi</taxon>
        <taxon>Dikarya</taxon>
        <taxon>Ascomycota</taxon>
        <taxon>Pezizomycotina</taxon>
        <taxon>Dothideomycetes</taxon>
        <taxon>Dothideomycetidae</taxon>
        <taxon>Mycosphaerellales</taxon>
        <taxon>Teratosphaeriaceae</taxon>
        <taxon>Salinomyces</taxon>
    </lineage>
</organism>
<dbReference type="InterPro" id="IPR018222">
    <property type="entry name" value="Nuclear_transport_factor_2_euk"/>
</dbReference>
<keyword evidence="3" id="KW-1185">Reference proteome</keyword>
<dbReference type="AlphaFoldDB" id="A0A4U0U0A7"/>
<feature type="domain" description="NTF2" evidence="1">
    <location>
        <begin position="16"/>
        <end position="168"/>
    </location>
</feature>
<sequence length="183" mass="20454">MATLTETDYTRVASEAAESFIDVYYGALDGARNTISSFYVPSSTPENGRSLPNIAYNGEHITDGVAFQETWEKKMLFTHFDVQSVNVHVLNPCLSGRTDMSKSEAEWDMSLVMQVSGTVRLVERKEGPLRVFSDNLILVPNKVEVGGKGTGKQDEGRRWLIQGQTFRYVIIHPQPRSPVNTPQ</sequence>
<comment type="caution">
    <text evidence="2">The sequence shown here is derived from an EMBL/GenBank/DDBJ whole genome shotgun (WGS) entry which is preliminary data.</text>
</comment>
<proteinExistence type="predicted"/>
<dbReference type="Proteomes" id="UP000308549">
    <property type="component" value="Unassembled WGS sequence"/>
</dbReference>
<dbReference type="EMBL" id="NAJL01000021">
    <property type="protein sequence ID" value="TKA27756.1"/>
    <property type="molecule type" value="Genomic_DNA"/>
</dbReference>
<dbReference type="Gene3D" id="3.10.450.50">
    <property type="match status" value="1"/>
</dbReference>
<evidence type="ECO:0000313" key="3">
    <source>
        <dbReference type="Proteomes" id="UP000308549"/>
    </source>
</evidence>
<name>A0A4U0U0A7_9PEZI</name>
<dbReference type="PROSITE" id="PS50177">
    <property type="entry name" value="NTF2_DOMAIN"/>
    <property type="match status" value="1"/>
</dbReference>
<dbReference type="OrthoDB" id="25408at2759"/>
<protein>
    <recommendedName>
        <fullName evidence="1">NTF2 domain-containing protein</fullName>
    </recommendedName>
</protein>
<accession>A0A4U0U0A7</accession>
<dbReference type="SUPFAM" id="SSF54427">
    <property type="entry name" value="NTF2-like"/>
    <property type="match status" value="1"/>
</dbReference>
<reference evidence="2 3" key="1">
    <citation type="submission" date="2017-03" db="EMBL/GenBank/DDBJ databases">
        <title>Genomes of endolithic fungi from Antarctica.</title>
        <authorList>
            <person name="Coleine C."/>
            <person name="Masonjones S."/>
            <person name="Stajich J.E."/>
        </authorList>
    </citation>
    <scope>NUCLEOTIDE SEQUENCE [LARGE SCALE GENOMIC DNA]</scope>
    <source>
        <strain evidence="2 3">CCFEE 6315</strain>
    </source>
</reference>
<dbReference type="InterPro" id="IPR032710">
    <property type="entry name" value="NTF2-like_dom_sf"/>
</dbReference>
<evidence type="ECO:0000259" key="1">
    <source>
        <dbReference type="PROSITE" id="PS50177"/>
    </source>
</evidence>
<evidence type="ECO:0000313" key="2">
    <source>
        <dbReference type="EMBL" id="TKA27756.1"/>
    </source>
</evidence>
<gene>
    <name evidence="2" type="ORF">B0A50_04857</name>
</gene>